<feature type="domain" description="Co-chaperone DjlA N-terminal" evidence="1">
    <location>
        <begin position="27"/>
        <end position="144"/>
    </location>
</feature>
<protein>
    <recommendedName>
        <fullName evidence="1">Co-chaperone DjlA N-terminal domain-containing protein</fullName>
    </recommendedName>
</protein>
<dbReference type="CDD" id="cd07313">
    <property type="entry name" value="terB_like_2"/>
    <property type="match status" value="1"/>
</dbReference>
<dbReference type="SUPFAM" id="SSF158682">
    <property type="entry name" value="TerB-like"/>
    <property type="match status" value="1"/>
</dbReference>
<dbReference type="Pfam" id="PF05099">
    <property type="entry name" value="TerB"/>
    <property type="match status" value="1"/>
</dbReference>
<dbReference type="Gene3D" id="1.10.3680.10">
    <property type="entry name" value="TerB-like"/>
    <property type="match status" value="1"/>
</dbReference>
<organism evidence="2">
    <name type="scientific">hydrothermal vent metagenome</name>
    <dbReference type="NCBI Taxonomy" id="652676"/>
    <lineage>
        <taxon>unclassified sequences</taxon>
        <taxon>metagenomes</taxon>
        <taxon>ecological metagenomes</taxon>
    </lineage>
</organism>
<dbReference type="AlphaFoldDB" id="A0A3B0Y0E8"/>
<sequence length="150" mass="17717">MLRAIQDFFHSRIDTDPTGTHGEHSLHLATAALLFEMQRADFEEQEEERNVLERVLRDTFALSKEETRELSRLAQRESEDSVSLHQFTRLINQQFSPEEKVRVVEMLWQVAFADGRIDRYEEALLRKIAGLIYVPHREFIQARHRVQNAQ</sequence>
<name>A0A3B0Y0E8_9ZZZZ</name>
<accession>A0A3B0Y0E8</accession>
<dbReference type="InterPro" id="IPR029024">
    <property type="entry name" value="TerB-like"/>
</dbReference>
<gene>
    <name evidence="2" type="ORF">MNBD_GAMMA14-754</name>
</gene>
<proteinExistence type="predicted"/>
<evidence type="ECO:0000259" key="1">
    <source>
        <dbReference type="Pfam" id="PF05099"/>
    </source>
</evidence>
<dbReference type="EMBL" id="UOFM01000055">
    <property type="protein sequence ID" value="VAW73221.1"/>
    <property type="molecule type" value="Genomic_DNA"/>
</dbReference>
<dbReference type="InterPro" id="IPR007791">
    <property type="entry name" value="DjlA_N"/>
</dbReference>
<evidence type="ECO:0000313" key="2">
    <source>
        <dbReference type="EMBL" id="VAW73221.1"/>
    </source>
</evidence>
<reference evidence="2" key="1">
    <citation type="submission" date="2018-06" db="EMBL/GenBank/DDBJ databases">
        <authorList>
            <person name="Zhirakovskaya E."/>
        </authorList>
    </citation>
    <scope>NUCLEOTIDE SEQUENCE</scope>
</reference>